<evidence type="ECO:0000313" key="3">
    <source>
        <dbReference type="EMBL" id="GHH65870.1"/>
    </source>
</evidence>
<dbReference type="EMBL" id="BNAS01000001">
    <property type="protein sequence ID" value="GHH65870.1"/>
    <property type="molecule type" value="Genomic_DNA"/>
</dbReference>
<comment type="caution">
    <text evidence="3">The sequence shown here is derived from an EMBL/GenBank/DDBJ whole genome shotgun (WGS) entry which is preliminary data.</text>
</comment>
<name>A0A919FIC4_9MICO</name>
<dbReference type="AlphaFoldDB" id="A0A919FIC4"/>
<accession>A0A919FIC4</accession>
<evidence type="ECO:0000313" key="4">
    <source>
        <dbReference type="Proteomes" id="UP000627369"/>
    </source>
</evidence>
<evidence type="ECO:0000259" key="2">
    <source>
        <dbReference type="Pfam" id="PF24254"/>
    </source>
</evidence>
<reference evidence="3" key="1">
    <citation type="journal article" date="2014" name="Int. J. Syst. Evol. Microbiol.">
        <title>Complete genome sequence of Corynebacterium casei LMG S-19264T (=DSM 44701T), isolated from a smear-ripened cheese.</title>
        <authorList>
            <consortium name="US DOE Joint Genome Institute (JGI-PGF)"/>
            <person name="Walter F."/>
            <person name="Albersmeier A."/>
            <person name="Kalinowski J."/>
            <person name="Ruckert C."/>
        </authorList>
    </citation>
    <scope>NUCLEOTIDE SEQUENCE</scope>
    <source>
        <strain evidence="3">CGMCC 4.7398</strain>
    </source>
</reference>
<feature type="region of interest" description="Disordered" evidence="1">
    <location>
        <begin position="1"/>
        <end position="35"/>
    </location>
</feature>
<sequence>MAEITLSAQLGADGTQDCDSHRYARSEPATRAGMNRASKWLDGDVTTLTTEPLTALDRCDRCGAQAYVRVVLPVGELLFCGHHARAHASAYVDVASHVQDETDRLHAEHGQA</sequence>
<dbReference type="Proteomes" id="UP000627369">
    <property type="component" value="Unassembled WGS sequence"/>
</dbReference>
<organism evidence="3 4">
    <name type="scientific">Promicromonospora soli</name>
    <dbReference type="NCBI Taxonomy" id="2035533"/>
    <lineage>
        <taxon>Bacteria</taxon>
        <taxon>Bacillati</taxon>
        <taxon>Actinomycetota</taxon>
        <taxon>Actinomycetes</taxon>
        <taxon>Micrococcales</taxon>
        <taxon>Promicromonosporaceae</taxon>
        <taxon>Promicromonospora</taxon>
    </lineage>
</organism>
<keyword evidence="4" id="KW-1185">Reference proteome</keyword>
<dbReference type="InterPro" id="IPR055878">
    <property type="entry name" value="DUF7455"/>
</dbReference>
<protein>
    <recommendedName>
        <fullName evidence="2">DUF7455 domain-containing protein</fullName>
    </recommendedName>
</protein>
<proteinExistence type="predicted"/>
<evidence type="ECO:0000256" key="1">
    <source>
        <dbReference type="SAM" id="MobiDB-lite"/>
    </source>
</evidence>
<gene>
    <name evidence="3" type="ORF">GCM10017772_04840</name>
</gene>
<dbReference type="Pfam" id="PF24254">
    <property type="entry name" value="DUF7455"/>
    <property type="match status" value="1"/>
</dbReference>
<feature type="domain" description="DUF7455" evidence="2">
    <location>
        <begin position="53"/>
        <end position="105"/>
    </location>
</feature>
<reference evidence="3" key="2">
    <citation type="submission" date="2020-09" db="EMBL/GenBank/DDBJ databases">
        <authorList>
            <person name="Sun Q."/>
            <person name="Zhou Y."/>
        </authorList>
    </citation>
    <scope>NUCLEOTIDE SEQUENCE</scope>
    <source>
        <strain evidence="3">CGMCC 4.7398</strain>
    </source>
</reference>